<accession>A0ABU2GF71</accession>
<dbReference type="PANTHER" id="PTHR47403">
    <property type="entry name" value="LOC100145250 PROTEIN"/>
    <property type="match status" value="1"/>
</dbReference>
<dbReference type="InterPro" id="IPR016181">
    <property type="entry name" value="Acyl_CoA_acyltransferase"/>
</dbReference>
<evidence type="ECO:0000313" key="3">
    <source>
        <dbReference type="EMBL" id="MDS0299452.1"/>
    </source>
</evidence>
<dbReference type="CDD" id="cd04301">
    <property type="entry name" value="NAT_SF"/>
    <property type="match status" value="1"/>
</dbReference>
<evidence type="ECO:0000256" key="1">
    <source>
        <dbReference type="SAM" id="MobiDB-lite"/>
    </source>
</evidence>
<dbReference type="InterPro" id="IPR000182">
    <property type="entry name" value="GNAT_dom"/>
</dbReference>
<proteinExistence type="predicted"/>
<evidence type="ECO:0000313" key="4">
    <source>
        <dbReference type="Proteomes" id="UP001257060"/>
    </source>
</evidence>
<name>A0ABU2GF71_9EURY</name>
<dbReference type="SUPFAM" id="SSF55729">
    <property type="entry name" value="Acyl-CoA N-acyltransferases (Nat)"/>
    <property type="match status" value="1"/>
</dbReference>
<protein>
    <submittedName>
        <fullName evidence="3">GNAT family N-acetyltransferase</fullName>
    </submittedName>
</protein>
<dbReference type="PROSITE" id="PS51186">
    <property type="entry name" value="GNAT"/>
    <property type="match status" value="1"/>
</dbReference>
<feature type="region of interest" description="Disordered" evidence="1">
    <location>
        <begin position="298"/>
        <end position="318"/>
    </location>
</feature>
<reference evidence="3 4" key="1">
    <citation type="submission" date="2022-06" db="EMBL/GenBank/DDBJ databases">
        <title>Halogeometricum sp. a new haloarchaeum isolate from saline soil.</title>
        <authorList>
            <person name="Strakova D."/>
            <person name="Galisteo C."/>
            <person name="Sanchez-Porro C."/>
            <person name="Ventosa A."/>
        </authorList>
    </citation>
    <scope>NUCLEOTIDE SEQUENCE [LARGE SCALE GENOMIC DNA]</scope>
    <source>
        <strain evidence="3 4">S1BR25-6</strain>
    </source>
</reference>
<dbReference type="Proteomes" id="UP001257060">
    <property type="component" value="Unassembled WGS sequence"/>
</dbReference>
<dbReference type="PANTHER" id="PTHR47403:SF6">
    <property type="entry name" value="N-ACETYLTRANSFERASE DOMAIN-CONTAINING PROTEIN"/>
    <property type="match status" value="1"/>
</dbReference>
<dbReference type="RefSeq" id="WP_310924310.1">
    <property type="nucleotide sequence ID" value="NZ_JAMQOP010000002.1"/>
</dbReference>
<gene>
    <name evidence="3" type="ORF">NDI76_11935</name>
</gene>
<feature type="domain" description="N-acetyltransferase" evidence="2">
    <location>
        <begin position="5"/>
        <end position="154"/>
    </location>
</feature>
<keyword evidence="4" id="KW-1185">Reference proteome</keyword>
<organism evidence="3 4">
    <name type="scientific">Halogeometricum salsisoli</name>
    <dbReference type="NCBI Taxonomy" id="2950536"/>
    <lineage>
        <taxon>Archaea</taxon>
        <taxon>Methanobacteriati</taxon>
        <taxon>Methanobacteriota</taxon>
        <taxon>Stenosarchaea group</taxon>
        <taxon>Halobacteria</taxon>
        <taxon>Halobacteriales</taxon>
        <taxon>Haloferacaceae</taxon>
        <taxon>Halogeometricum</taxon>
    </lineage>
</organism>
<dbReference type="Pfam" id="PF00583">
    <property type="entry name" value="Acetyltransf_1"/>
    <property type="match status" value="1"/>
</dbReference>
<sequence length="318" mass="35073">MTDEIRIREARLDDAAAVADFTSDTWSGHGREDYLPRVFEEWVRANDERRRTFVACDESDAAVGLSQIVMLTDDEAWGQGLRVAPRVRDRNVGSKLSRAGFEWARERGATVARGMVFSWNVMGLGHARANGFDPATEFRFVHPEPDAGAAPDLPVHDDPTAAWRYWTDSDARSRLRGLAMSPVESWALSELARETLREAASADGLFVVDDGGTCGMAFRVREYETGGESAERVAVYGVGEWDDRAACRSLLDAVARDAGARGVDSTRLLVPETPRHVSDVAEVRTEIADGPDFVMAADLTDESLANPEQRTGRRDGRR</sequence>
<comment type="caution">
    <text evidence="3">The sequence shown here is derived from an EMBL/GenBank/DDBJ whole genome shotgun (WGS) entry which is preliminary data.</text>
</comment>
<dbReference type="Gene3D" id="3.40.630.30">
    <property type="match status" value="1"/>
</dbReference>
<dbReference type="EMBL" id="JAMQOP010000002">
    <property type="protein sequence ID" value="MDS0299452.1"/>
    <property type="molecule type" value="Genomic_DNA"/>
</dbReference>
<evidence type="ECO:0000259" key="2">
    <source>
        <dbReference type="PROSITE" id="PS51186"/>
    </source>
</evidence>